<accession>A0A1S1MRN8</accession>
<dbReference type="InterPro" id="IPR021363">
    <property type="entry name" value="DUF2835"/>
</dbReference>
<gene>
    <name evidence="1" type="ORF">BET10_11235</name>
</gene>
<dbReference type="EMBL" id="MKJU01000025">
    <property type="protein sequence ID" value="OHU91385.1"/>
    <property type="molecule type" value="Genomic_DNA"/>
</dbReference>
<reference evidence="1 2" key="1">
    <citation type="submission" date="2016-09" db="EMBL/GenBank/DDBJ databases">
        <title>Pseudoalteromonas amylolytica sp. nov., isolated from the surface seawater.</title>
        <authorList>
            <person name="Wu Y.-H."/>
            <person name="Cheng H."/>
            <person name="Jin X.-B."/>
            <person name="Wang C.-S."/>
            <person name="Xu X.-W."/>
        </authorList>
    </citation>
    <scope>NUCLEOTIDE SEQUENCE [LARGE SCALE GENOMIC DNA]</scope>
    <source>
        <strain evidence="1 2">JW1</strain>
    </source>
</reference>
<evidence type="ECO:0008006" key="3">
    <source>
        <dbReference type="Google" id="ProtNLM"/>
    </source>
</evidence>
<dbReference type="Proteomes" id="UP000179786">
    <property type="component" value="Unassembled WGS sequence"/>
</dbReference>
<comment type="caution">
    <text evidence="1">The sequence shown here is derived from an EMBL/GenBank/DDBJ whole genome shotgun (WGS) entry which is preliminary data.</text>
</comment>
<dbReference type="STRING" id="1859457.BET10_11235"/>
<sequence length="73" mass="8645">MQEYFFSMYLTYDECMEYYKGHYKYLQVVEDGGKTIRFPAVHIRKFVSSLGIRGRFRLCLDGQNGFVSLEKIA</sequence>
<evidence type="ECO:0000313" key="2">
    <source>
        <dbReference type="Proteomes" id="UP000179786"/>
    </source>
</evidence>
<dbReference type="RefSeq" id="WP_083330491.1">
    <property type="nucleotide sequence ID" value="NZ_MKJU01000025.1"/>
</dbReference>
<keyword evidence="2" id="KW-1185">Reference proteome</keyword>
<evidence type="ECO:0000313" key="1">
    <source>
        <dbReference type="EMBL" id="OHU91385.1"/>
    </source>
</evidence>
<proteinExistence type="predicted"/>
<name>A0A1S1MRN8_9GAMM</name>
<dbReference type="AlphaFoldDB" id="A0A1S1MRN8"/>
<organism evidence="1 2">
    <name type="scientific">Pseudoalteromonas amylolytica</name>
    <dbReference type="NCBI Taxonomy" id="1859457"/>
    <lineage>
        <taxon>Bacteria</taxon>
        <taxon>Pseudomonadati</taxon>
        <taxon>Pseudomonadota</taxon>
        <taxon>Gammaproteobacteria</taxon>
        <taxon>Alteromonadales</taxon>
        <taxon>Pseudoalteromonadaceae</taxon>
        <taxon>Pseudoalteromonas</taxon>
    </lineage>
</organism>
<dbReference type="Pfam" id="PF11197">
    <property type="entry name" value="DUF2835"/>
    <property type="match status" value="1"/>
</dbReference>
<dbReference type="OrthoDB" id="5600793at2"/>
<protein>
    <recommendedName>
        <fullName evidence="3">DUF2835 domain-containing protein</fullName>
    </recommendedName>
</protein>